<dbReference type="InterPro" id="IPR005467">
    <property type="entry name" value="His_kinase_dom"/>
</dbReference>
<dbReference type="InterPro" id="IPR000014">
    <property type="entry name" value="PAS"/>
</dbReference>
<dbReference type="InterPro" id="IPR036890">
    <property type="entry name" value="HATPase_C_sf"/>
</dbReference>
<keyword evidence="21" id="KW-1185">Reference proteome</keyword>
<evidence type="ECO:0000259" key="19">
    <source>
        <dbReference type="PROSITE" id="PS50112"/>
    </source>
</evidence>
<evidence type="ECO:0000256" key="9">
    <source>
        <dbReference type="ARBA" id="ARBA00022777"/>
    </source>
</evidence>
<feature type="domain" description="Histidine kinase" evidence="18">
    <location>
        <begin position="161"/>
        <end position="352"/>
    </location>
</feature>
<comment type="subcellular location">
    <subcellularLocation>
        <location evidence="2">Cytoplasm</location>
    </subcellularLocation>
</comment>
<protein>
    <recommendedName>
        <fullName evidence="15">Sensor histidine kinase</fullName>
        <ecNumber evidence="15">2.7.13.3</ecNumber>
    </recommendedName>
</protein>
<dbReference type="GO" id="GO:0046983">
    <property type="term" value="F:protein dimerization activity"/>
    <property type="evidence" value="ECO:0007669"/>
    <property type="project" value="InterPro"/>
</dbReference>
<dbReference type="CDD" id="cd00130">
    <property type="entry name" value="PAS"/>
    <property type="match status" value="1"/>
</dbReference>
<dbReference type="HOGENOM" id="CLU_000445_114_0_9"/>
<dbReference type="EC" id="2.7.13.3" evidence="15"/>
<dbReference type="GO" id="GO:0051539">
    <property type="term" value="F:4 iron, 4 sulfur cluster binding"/>
    <property type="evidence" value="ECO:0007669"/>
    <property type="project" value="UniProtKB-KW"/>
</dbReference>
<evidence type="ECO:0000256" key="13">
    <source>
        <dbReference type="ARBA" id="ARBA00023014"/>
    </source>
</evidence>
<evidence type="ECO:0000256" key="3">
    <source>
        <dbReference type="ARBA" id="ARBA00022485"/>
    </source>
</evidence>
<dbReference type="PIRSF" id="PIRSF037432">
    <property type="entry name" value="STHK_NreB"/>
    <property type="match status" value="1"/>
</dbReference>
<dbReference type="CDD" id="cd16917">
    <property type="entry name" value="HATPase_UhpB-NarQ-NarX-like"/>
    <property type="match status" value="1"/>
</dbReference>
<dbReference type="Pfam" id="PF02518">
    <property type="entry name" value="HATPase_c"/>
    <property type="match status" value="1"/>
</dbReference>
<feature type="domain" description="PAS" evidence="19">
    <location>
        <begin position="15"/>
        <end position="58"/>
    </location>
</feature>
<evidence type="ECO:0000259" key="18">
    <source>
        <dbReference type="PROSITE" id="PS50109"/>
    </source>
</evidence>
<dbReference type="SMART" id="SM00091">
    <property type="entry name" value="PAS"/>
    <property type="match status" value="1"/>
</dbReference>
<dbReference type="PROSITE" id="PS50109">
    <property type="entry name" value="HIS_KIN"/>
    <property type="match status" value="1"/>
</dbReference>
<evidence type="ECO:0000256" key="16">
    <source>
        <dbReference type="PIRSR" id="PIRSR037432-50"/>
    </source>
</evidence>
<dbReference type="GO" id="GO:0000155">
    <property type="term" value="F:phosphorelay sensor kinase activity"/>
    <property type="evidence" value="ECO:0007669"/>
    <property type="project" value="InterPro"/>
</dbReference>
<evidence type="ECO:0000256" key="14">
    <source>
        <dbReference type="ARBA" id="ARBA00024827"/>
    </source>
</evidence>
<dbReference type="InterPro" id="IPR035965">
    <property type="entry name" value="PAS-like_dom_sf"/>
</dbReference>
<dbReference type="Gene3D" id="3.30.565.10">
    <property type="entry name" value="Histidine kinase-like ATPase, C-terminal domain"/>
    <property type="match status" value="1"/>
</dbReference>
<dbReference type="SMART" id="SM00387">
    <property type="entry name" value="HATPase_c"/>
    <property type="match status" value="1"/>
</dbReference>
<gene>
    <name evidence="20" type="ordered locus">BBR47_03990</name>
</gene>
<accession>C0ZJS5</accession>
<feature type="binding site" evidence="16">
    <location>
        <position position="82"/>
    </location>
    <ligand>
        <name>[4Fe-4S] cluster</name>
        <dbReference type="ChEBI" id="CHEBI:49883"/>
    </ligand>
</feature>
<dbReference type="GO" id="GO:0016020">
    <property type="term" value="C:membrane"/>
    <property type="evidence" value="ECO:0007669"/>
    <property type="project" value="InterPro"/>
</dbReference>
<keyword evidence="13 16" id="KW-0411">Iron-sulfur</keyword>
<evidence type="ECO:0000313" key="21">
    <source>
        <dbReference type="Proteomes" id="UP000001877"/>
    </source>
</evidence>
<dbReference type="InterPro" id="IPR004358">
    <property type="entry name" value="Sig_transdc_His_kin-like_C"/>
</dbReference>
<keyword evidence="8 15" id="KW-0547">Nucleotide-binding</keyword>
<reference evidence="20 21" key="1">
    <citation type="submission" date="2005-03" db="EMBL/GenBank/DDBJ databases">
        <title>Brevibacillus brevis strain 47, complete genome.</title>
        <authorList>
            <person name="Hosoyama A."/>
            <person name="Yamada R."/>
            <person name="Hongo Y."/>
            <person name="Terui Y."/>
            <person name="Ankai A."/>
            <person name="Masuyama W."/>
            <person name="Sekiguchi M."/>
            <person name="Takeda T."/>
            <person name="Asano K."/>
            <person name="Ohji S."/>
            <person name="Ichikawa N."/>
            <person name="Narita S."/>
            <person name="Aoki N."/>
            <person name="Miura H."/>
            <person name="Matsushita S."/>
            <person name="Sekigawa T."/>
            <person name="Yamagata H."/>
            <person name="Yoshikawa H."/>
            <person name="Udaka S."/>
            <person name="Tanikawa S."/>
            <person name="Fujita N."/>
        </authorList>
    </citation>
    <scope>NUCLEOTIDE SEQUENCE [LARGE SCALE GENOMIC DNA]</scope>
    <source>
        <strain evidence="21">47 / JCM 6285 / NBRC 100599</strain>
    </source>
</reference>
<feature type="binding site" evidence="16">
    <location>
        <position position="79"/>
    </location>
    <ligand>
        <name>[4Fe-4S] cluster</name>
        <dbReference type="ChEBI" id="CHEBI:49883"/>
    </ligand>
</feature>
<feature type="binding site" evidence="16">
    <location>
        <position position="64"/>
    </location>
    <ligand>
        <name>[4Fe-4S] cluster</name>
        <dbReference type="ChEBI" id="CHEBI:49883"/>
    </ligand>
</feature>
<dbReference type="InterPro" id="IPR011712">
    <property type="entry name" value="Sig_transdc_His_kin_sub3_dim/P"/>
</dbReference>
<comment type="cofactor">
    <cofactor evidence="16">
        <name>[4Fe-4S] cluster</name>
        <dbReference type="ChEBI" id="CHEBI:49883"/>
    </cofactor>
    <text evidence="16">Binds 1 [4Fe-4S] cluster.</text>
</comment>
<comment type="function">
    <text evidence="14">Member of the two-component regulatory system NreB/NreC involved in the control of dissimilatory nitrate/nitrite reduction in response to oxygen. NreB functions as a direct oxygen sensor histidine kinase which is autophosphorylated, in the absence of oxygen, probably at the conserved histidine residue, and transfers its phosphate group probably to a conserved aspartate residue of NreC. NreB/NreC activates the expression of the nitrate (narGHJI) and nitrite (nir) reductase operons, as well as the putative nitrate transporter gene narT.</text>
</comment>
<dbReference type="Gene3D" id="3.30.450.20">
    <property type="entry name" value="PAS domain"/>
    <property type="match status" value="1"/>
</dbReference>
<keyword evidence="12 15" id="KW-0902">Two-component regulatory system</keyword>
<feature type="modified residue" description="Phosphohistidine; by autocatalysis" evidence="17">
    <location>
        <position position="163"/>
    </location>
</feature>
<dbReference type="InterPro" id="IPR050482">
    <property type="entry name" value="Sensor_HK_TwoCompSys"/>
</dbReference>
<evidence type="ECO:0000256" key="15">
    <source>
        <dbReference type="PIRNR" id="PIRNR037432"/>
    </source>
</evidence>
<keyword evidence="10 15" id="KW-0067">ATP-binding</keyword>
<dbReference type="Pfam" id="PF13426">
    <property type="entry name" value="PAS_9"/>
    <property type="match status" value="1"/>
</dbReference>
<dbReference type="GO" id="GO:0005524">
    <property type="term" value="F:ATP binding"/>
    <property type="evidence" value="ECO:0007669"/>
    <property type="project" value="UniProtKB-KW"/>
</dbReference>
<keyword evidence="6 15" id="KW-0808">Transferase</keyword>
<evidence type="ECO:0000256" key="7">
    <source>
        <dbReference type="ARBA" id="ARBA00022723"/>
    </source>
</evidence>
<keyword evidence="5 17" id="KW-0597">Phosphoprotein</keyword>
<dbReference type="SUPFAM" id="SSF55785">
    <property type="entry name" value="PYP-like sensor domain (PAS domain)"/>
    <property type="match status" value="1"/>
</dbReference>
<dbReference type="InterPro" id="IPR017203">
    <property type="entry name" value="Sig_transdc_His_kinase_NreB"/>
</dbReference>
<evidence type="ECO:0000256" key="5">
    <source>
        <dbReference type="ARBA" id="ARBA00022553"/>
    </source>
</evidence>
<name>C0ZJS5_BREBN</name>
<dbReference type="GO" id="GO:0005506">
    <property type="term" value="F:iron ion binding"/>
    <property type="evidence" value="ECO:0007669"/>
    <property type="project" value="InterPro"/>
</dbReference>
<dbReference type="Gene3D" id="1.20.5.1930">
    <property type="match status" value="1"/>
</dbReference>
<comment type="catalytic activity">
    <reaction evidence="1 15">
        <text>ATP + protein L-histidine = ADP + protein N-phospho-L-histidine.</text>
        <dbReference type="EC" id="2.7.13.3"/>
    </reaction>
</comment>
<evidence type="ECO:0000256" key="10">
    <source>
        <dbReference type="ARBA" id="ARBA00022840"/>
    </source>
</evidence>
<evidence type="ECO:0000256" key="6">
    <source>
        <dbReference type="ARBA" id="ARBA00022679"/>
    </source>
</evidence>
<feature type="binding site" evidence="16">
    <location>
        <position position="67"/>
    </location>
    <ligand>
        <name>[4Fe-4S] cluster</name>
        <dbReference type="ChEBI" id="CHEBI:49883"/>
    </ligand>
</feature>
<dbReference type="Pfam" id="PF07730">
    <property type="entry name" value="HisKA_3"/>
    <property type="match status" value="1"/>
</dbReference>
<keyword evidence="3 16" id="KW-0004">4Fe-4S</keyword>
<dbReference type="PROSITE" id="PS50112">
    <property type="entry name" value="PAS"/>
    <property type="match status" value="1"/>
</dbReference>
<dbReference type="eggNOG" id="COG4585">
    <property type="taxonomic scope" value="Bacteria"/>
</dbReference>
<dbReference type="SUPFAM" id="SSF55874">
    <property type="entry name" value="ATPase domain of HSP90 chaperone/DNA topoisomerase II/histidine kinase"/>
    <property type="match status" value="1"/>
</dbReference>
<organism evidence="20 21">
    <name type="scientific">Brevibacillus brevis (strain 47 / JCM 6285 / NBRC 100599)</name>
    <dbReference type="NCBI Taxonomy" id="358681"/>
    <lineage>
        <taxon>Bacteria</taxon>
        <taxon>Bacillati</taxon>
        <taxon>Bacillota</taxon>
        <taxon>Bacilli</taxon>
        <taxon>Bacillales</taxon>
        <taxon>Paenibacillaceae</taxon>
        <taxon>Brevibacillus</taxon>
    </lineage>
</organism>
<evidence type="ECO:0000256" key="17">
    <source>
        <dbReference type="PIRSR" id="PIRSR037432-51"/>
    </source>
</evidence>
<dbReference type="PRINTS" id="PR00344">
    <property type="entry name" value="BCTRLSENSOR"/>
</dbReference>
<dbReference type="InterPro" id="IPR003594">
    <property type="entry name" value="HATPase_dom"/>
</dbReference>
<dbReference type="STRING" id="358681.BBR47_03990"/>
<comment type="PTM">
    <text evidence="17">Autophosphorylated.</text>
</comment>
<evidence type="ECO:0000256" key="1">
    <source>
        <dbReference type="ARBA" id="ARBA00000085"/>
    </source>
</evidence>
<dbReference type="KEGG" id="bbe:BBR47_03990"/>
<evidence type="ECO:0000256" key="8">
    <source>
        <dbReference type="ARBA" id="ARBA00022741"/>
    </source>
</evidence>
<keyword evidence="9 15" id="KW-0418">Kinase</keyword>
<dbReference type="Proteomes" id="UP000001877">
    <property type="component" value="Chromosome"/>
</dbReference>
<keyword evidence="4" id="KW-0963">Cytoplasm</keyword>
<proteinExistence type="predicted"/>
<dbReference type="EMBL" id="AP008955">
    <property type="protein sequence ID" value="BAH41376.1"/>
    <property type="molecule type" value="Genomic_DNA"/>
</dbReference>
<evidence type="ECO:0000256" key="4">
    <source>
        <dbReference type="ARBA" id="ARBA00022490"/>
    </source>
</evidence>
<evidence type="ECO:0000256" key="2">
    <source>
        <dbReference type="ARBA" id="ARBA00004496"/>
    </source>
</evidence>
<dbReference type="AlphaFoldDB" id="C0ZJS5"/>
<keyword evidence="7 16" id="KW-0479">Metal-binding</keyword>
<dbReference type="GO" id="GO:0005737">
    <property type="term" value="C:cytoplasm"/>
    <property type="evidence" value="ECO:0007669"/>
    <property type="project" value="UniProtKB-SubCell"/>
</dbReference>
<evidence type="ECO:0000256" key="11">
    <source>
        <dbReference type="ARBA" id="ARBA00023004"/>
    </source>
</evidence>
<evidence type="ECO:0000313" key="20">
    <source>
        <dbReference type="EMBL" id="BAH41376.1"/>
    </source>
</evidence>
<sequence>MIVSKGGAMGTSSEVLSLMQSIFANVSDAILVIDQEGRIVKANAALEQMTGWTEEELIRDKHICELCLGMATCMEETSCADCFFKRVQMPSFEMRLRTKSGVDYPVAASSARLEDESQGKLVMILRDMSAQQRVEKERYQYKLTNFAIQAQEEERKRIARELHDGVGQALYSILVGLNVVRQRELSEPVMQHVAELVNMTSKAMEEVKRMALELRPSALDDLGLLPALRSLMKRVEKTFHIQVELHVQGEKRRYSAAMETALYRIVQEAMTNTAKYAKASHLGIMFENREKEIVVTIVDDGVGFEVEKTLKIGKGLGVFGMKERAQLLGGTVDIRSAPEEGTTVIVRIPVPKEGVEDEHSCLDRR</sequence>
<dbReference type="PANTHER" id="PTHR24421">
    <property type="entry name" value="NITRATE/NITRITE SENSOR PROTEIN NARX-RELATED"/>
    <property type="match status" value="1"/>
</dbReference>
<evidence type="ECO:0000256" key="12">
    <source>
        <dbReference type="ARBA" id="ARBA00023012"/>
    </source>
</evidence>
<dbReference type="NCBIfam" id="TIGR00229">
    <property type="entry name" value="sensory_box"/>
    <property type="match status" value="1"/>
</dbReference>
<dbReference type="PANTHER" id="PTHR24421:SF10">
    <property type="entry name" value="NITRATE_NITRITE SENSOR PROTEIN NARQ"/>
    <property type="match status" value="1"/>
</dbReference>
<keyword evidence="11 16" id="KW-0408">Iron</keyword>